<dbReference type="Proteomes" id="UP000473648">
    <property type="component" value="Unassembled WGS sequence"/>
</dbReference>
<proteinExistence type="predicted"/>
<reference evidence="3" key="1">
    <citation type="journal article" date="2020" name="Appl. Environ. Microbiol.">
        <title>Medium-Chain Fatty Acid Synthesis by 'Candidatus Weimeria bifida' gen. nov., sp. nov., and 'Candidatus Pseudoramibacter fermentans' sp. nov.</title>
        <authorList>
            <person name="Scarborough M.J."/>
            <person name="Myers K.S."/>
            <person name="Donohue T.J."/>
            <person name="Noguera D.R."/>
        </authorList>
    </citation>
    <scope>NUCLEOTIDE SEQUENCE</scope>
    <source>
        <strain evidence="3">EUB1.1</strain>
    </source>
</reference>
<dbReference type="AlphaFoldDB" id="A0A6L5GTR0"/>
<sequence>MANAKRGFVPEDRRNFSSSALPVLQAASSDVCHLLNRGYSLSPTLTFVANHYQLSVRQRLAIMRSVCSTEQREQRTRKIVDPAALKGQTVWIDGFNQIITLEVMACRSPLFLGMDGAVRDLAALRGTYRLIPETAWAVRSLLRFLKSVDVGAAVILLDAPVSNSGRLRQAIFEANAAFGLDLAVPLIRGVDAELSGHNLVMTADSAVLDRCAGWINFTGSLAQQQPYPLIQVWQ</sequence>
<feature type="domain" description="DUF5616" evidence="2">
    <location>
        <begin position="83"/>
        <end position="218"/>
    </location>
</feature>
<dbReference type="PANTHER" id="PTHR42252:SF1">
    <property type="entry name" value="DUF434 DOMAIN-CONTAINING PROTEIN"/>
    <property type="match status" value="1"/>
</dbReference>
<dbReference type="InterPro" id="IPR041652">
    <property type="entry name" value="DUF5616"/>
</dbReference>
<organism evidence="3 4">
    <name type="scientific">Candidatus Pseudoramibacter fermentans</name>
    <dbReference type="NCBI Taxonomy" id="2594427"/>
    <lineage>
        <taxon>Bacteria</taxon>
        <taxon>Bacillati</taxon>
        <taxon>Bacillota</taxon>
        <taxon>Clostridia</taxon>
        <taxon>Eubacteriales</taxon>
        <taxon>Eubacteriaceae</taxon>
        <taxon>Pseudoramibacter</taxon>
    </lineage>
</organism>
<evidence type="ECO:0000259" key="2">
    <source>
        <dbReference type="Pfam" id="PF18481"/>
    </source>
</evidence>
<evidence type="ECO:0000313" key="3">
    <source>
        <dbReference type="EMBL" id="MQM73634.1"/>
    </source>
</evidence>
<keyword evidence="4" id="KW-1185">Reference proteome</keyword>
<feature type="domain" description="DUF434" evidence="1">
    <location>
        <begin position="24"/>
        <end position="78"/>
    </location>
</feature>
<accession>A0A6L5GTR0</accession>
<evidence type="ECO:0000313" key="4">
    <source>
        <dbReference type="Proteomes" id="UP000473648"/>
    </source>
</evidence>
<protein>
    <submittedName>
        <fullName evidence="3">DUF434 domain-containing protein</fullName>
    </submittedName>
</protein>
<evidence type="ECO:0000259" key="1">
    <source>
        <dbReference type="Pfam" id="PF04256"/>
    </source>
</evidence>
<dbReference type="InterPro" id="IPR007368">
    <property type="entry name" value="DUF434"/>
</dbReference>
<dbReference type="PANTHER" id="PTHR42252">
    <property type="entry name" value="DUF5616 DOMAIN-CONTAINING PROTEIN"/>
    <property type="match status" value="1"/>
</dbReference>
<dbReference type="EMBL" id="VOGB01000005">
    <property type="protein sequence ID" value="MQM73634.1"/>
    <property type="molecule type" value="Genomic_DNA"/>
</dbReference>
<comment type="caution">
    <text evidence="3">The sequence shown here is derived from an EMBL/GenBank/DDBJ whole genome shotgun (WGS) entry which is preliminary data.</text>
</comment>
<gene>
    <name evidence="3" type="ORF">FRC53_09535</name>
</gene>
<name>A0A6L5GTR0_9FIRM</name>
<dbReference type="Pfam" id="PF04256">
    <property type="entry name" value="DUF434"/>
    <property type="match status" value="1"/>
</dbReference>
<dbReference type="Pfam" id="PF18481">
    <property type="entry name" value="DUF5616"/>
    <property type="match status" value="1"/>
</dbReference>